<protein>
    <submittedName>
        <fullName evidence="6">Bicarbonate transport ATP-binding protein CmpD</fullName>
        <ecNumber evidence="6">3.6.3.-</ecNumber>
    </submittedName>
    <submittedName>
        <fullName evidence="5">Sulfonate ABC transporter ATP-binding protein</fullName>
    </submittedName>
</protein>
<dbReference type="InterPro" id="IPR003593">
    <property type="entry name" value="AAA+_ATPase"/>
</dbReference>
<evidence type="ECO:0000259" key="4">
    <source>
        <dbReference type="PROSITE" id="PS50893"/>
    </source>
</evidence>
<reference evidence="6 8" key="2">
    <citation type="submission" date="2017-03" db="EMBL/GenBank/DDBJ databases">
        <title>Complete sequence of Clostridium formicaceticum DSM 92.</title>
        <authorList>
            <person name="Poehlein A."/>
            <person name="Karl M."/>
            <person name="Bengelsdorf F.R."/>
            <person name="Duerre P."/>
            <person name="Daniel R."/>
        </authorList>
    </citation>
    <scope>NUCLEOTIDE SEQUENCE [LARGE SCALE GENOMIC DNA]</scope>
    <source>
        <strain evidence="6 8">DSM 92</strain>
    </source>
</reference>
<dbReference type="InterPro" id="IPR050166">
    <property type="entry name" value="ABC_transporter_ATP-bind"/>
</dbReference>
<dbReference type="InterPro" id="IPR027417">
    <property type="entry name" value="P-loop_NTPase"/>
</dbReference>
<keyword evidence="6" id="KW-0378">Hydrolase</keyword>
<dbReference type="Proteomes" id="UP000192478">
    <property type="component" value="Chromosome"/>
</dbReference>
<keyword evidence="7" id="KW-1185">Reference proteome</keyword>
<dbReference type="AlphaFoldDB" id="A0AAC9RLW5"/>
<name>A0AAC9RLW5_9CLOT</name>
<feature type="domain" description="ABC transporter" evidence="4">
    <location>
        <begin position="4"/>
        <end position="237"/>
    </location>
</feature>
<evidence type="ECO:0000256" key="1">
    <source>
        <dbReference type="ARBA" id="ARBA00022448"/>
    </source>
</evidence>
<accession>A0AAC9RLW5</accession>
<dbReference type="GO" id="GO:0016887">
    <property type="term" value="F:ATP hydrolysis activity"/>
    <property type="evidence" value="ECO:0007669"/>
    <property type="project" value="InterPro"/>
</dbReference>
<dbReference type="KEGG" id="cfm:BJL90_17505"/>
<dbReference type="Proteomes" id="UP000177894">
    <property type="component" value="Chromosome"/>
</dbReference>
<dbReference type="PANTHER" id="PTHR42788:SF13">
    <property type="entry name" value="ALIPHATIC SULFONATES IMPORT ATP-BINDING PROTEIN SSUB"/>
    <property type="match status" value="1"/>
</dbReference>
<keyword evidence="3 6" id="KW-0067">ATP-binding</keyword>
<dbReference type="EMBL" id="CP017603">
    <property type="protein sequence ID" value="AOY77491.1"/>
    <property type="molecule type" value="Genomic_DNA"/>
</dbReference>
<organism evidence="6 8">
    <name type="scientific">Clostridium formicaceticum</name>
    <dbReference type="NCBI Taxonomy" id="1497"/>
    <lineage>
        <taxon>Bacteria</taxon>
        <taxon>Bacillati</taxon>
        <taxon>Bacillota</taxon>
        <taxon>Clostridia</taxon>
        <taxon>Eubacteriales</taxon>
        <taxon>Clostridiaceae</taxon>
        <taxon>Clostridium</taxon>
    </lineage>
</organism>
<evidence type="ECO:0000256" key="2">
    <source>
        <dbReference type="ARBA" id="ARBA00022741"/>
    </source>
</evidence>
<keyword evidence="1" id="KW-0813">Transport</keyword>
<evidence type="ECO:0000313" key="5">
    <source>
        <dbReference type="EMBL" id="AOY77491.1"/>
    </source>
</evidence>
<proteinExistence type="predicted"/>
<dbReference type="PANTHER" id="PTHR42788">
    <property type="entry name" value="TAURINE IMPORT ATP-BINDING PROTEIN-RELATED"/>
    <property type="match status" value="1"/>
</dbReference>
<dbReference type="GO" id="GO:0005524">
    <property type="term" value="F:ATP binding"/>
    <property type="evidence" value="ECO:0007669"/>
    <property type="project" value="UniProtKB-KW"/>
</dbReference>
<reference evidence="5 7" key="1">
    <citation type="submission" date="2016-10" db="EMBL/GenBank/DDBJ databases">
        <title>Complete Genome Sequence of Acetogen Clostridium formicoaceticum ATCC 27076.</title>
        <authorList>
            <person name="Bao T."/>
            <person name="Cheng C."/>
            <person name="Zhao J."/>
            <person name="Yang S.-T."/>
            <person name="Wang J."/>
            <person name="Wang M."/>
        </authorList>
    </citation>
    <scope>NUCLEOTIDE SEQUENCE [LARGE SCALE GENOMIC DNA]</scope>
    <source>
        <strain evidence="5 7">ATCC 27076</strain>
    </source>
</reference>
<keyword evidence="2" id="KW-0547">Nucleotide-binding</keyword>
<dbReference type="EMBL" id="CP020559">
    <property type="protein sequence ID" value="ARE88057.1"/>
    <property type="molecule type" value="Genomic_DNA"/>
</dbReference>
<evidence type="ECO:0000313" key="7">
    <source>
        <dbReference type="Proteomes" id="UP000177894"/>
    </source>
</evidence>
<dbReference type="EC" id="3.6.3.-" evidence="6"/>
<evidence type="ECO:0000313" key="6">
    <source>
        <dbReference type="EMBL" id="ARE88057.1"/>
    </source>
</evidence>
<dbReference type="SUPFAM" id="SSF52540">
    <property type="entry name" value="P-loop containing nucleoside triphosphate hydrolases"/>
    <property type="match status" value="1"/>
</dbReference>
<dbReference type="Gene3D" id="3.40.50.300">
    <property type="entry name" value="P-loop containing nucleotide triphosphate hydrolases"/>
    <property type="match status" value="1"/>
</dbReference>
<dbReference type="PROSITE" id="PS50893">
    <property type="entry name" value="ABC_TRANSPORTER_2"/>
    <property type="match status" value="1"/>
</dbReference>
<dbReference type="CDD" id="cd03293">
    <property type="entry name" value="ABC_NrtD_SsuB_transporters"/>
    <property type="match status" value="1"/>
</dbReference>
<dbReference type="RefSeq" id="WP_070971064.1">
    <property type="nucleotide sequence ID" value="NZ_CP017603.1"/>
</dbReference>
<evidence type="ECO:0000256" key="3">
    <source>
        <dbReference type="ARBA" id="ARBA00022840"/>
    </source>
</evidence>
<gene>
    <name evidence="6" type="primary">cmpD_1</name>
    <name evidence="5" type="ORF">BJL90_17505</name>
    <name evidence="6" type="ORF">CLFO_24580</name>
</gene>
<evidence type="ECO:0000313" key="8">
    <source>
        <dbReference type="Proteomes" id="UP000192478"/>
    </source>
</evidence>
<sequence length="261" mass="29546">MLNVSVKHLSFSYDKDLILDDINMKVKAGAFICLLGQSGCGKSTFLRLLAGLEKPNSGEIFVNNESVKKADLQRGVVFQDYGLFPWMTAGENIMIALKQKFKNLSFSQRKAEALRRMKDVKLAESVFDKLPKELSGGMKQRCAIARAFSIDPPILLMDEPFGALDAVTRIKLQDLVLELWKKETANRKTIFFVTHDVDEALLLATDIFVFGQTPSKIIYTHSFENDKKLDRKTIHDDSEAMALRNHLIKIIHNEVQIKSNI</sequence>
<dbReference type="InterPro" id="IPR003439">
    <property type="entry name" value="ABC_transporter-like_ATP-bd"/>
</dbReference>
<dbReference type="Pfam" id="PF00005">
    <property type="entry name" value="ABC_tran"/>
    <property type="match status" value="1"/>
</dbReference>
<dbReference type="SMART" id="SM00382">
    <property type="entry name" value="AAA"/>
    <property type="match status" value="1"/>
</dbReference>